<feature type="compositionally biased region" description="Basic residues" evidence="1">
    <location>
        <begin position="1"/>
        <end position="16"/>
    </location>
</feature>
<dbReference type="EMBL" id="QJKJ01005912">
    <property type="protein sequence ID" value="RDX88536.1"/>
    <property type="molecule type" value="Genomic_DNA"/>
</dbReference>
<keyword evidence="3" id="KW-1185">Reference proteome</keyword>
<feature type="non-terminal residue" evidence="2">
    <location>
        <position position="1"/>
    </location>
</feature>
<name>A0A371GDG1_MUCPR</name>
<protein>
    <submittedName>
        <fullName evidence="2">Uncharacterized protein</fullName>
    </submittedName>
</protein>
<evidence type="ECO:0000313" key="2">
    <source>
        <dbReference type="EMBL" id="RDX88536.1"/>
    </source>
</evidence>
<proteinExistence type="predicted"/>
<accession>A0A371GDG1</accession>
<organism evidence="2 3">
    <name type="scientific">Mucuna pruriens</name>
    <name type="common">Velvet bean</name>
    <name type="synonym">Dolichos pruriens</name>
    <dbReference type="NCBI Taxonomy" id="157652"/>
    <lineage>
        <taxon>Eukaryota</taxon>
        <taxon>Viridiplantae</taxon>
        <taxon>Streptophyta</taxon>
        <taxon>Embryophyta</taxon>
        <taxon>Tracheophyta</taxon>
        <taxon>Spermatophyta</taxon>
        <taxon>Magnoliopsida</taxon>
        <taxon>eudicotyledons</taxon>
        <taxon>Gunneridae</taxon>
        <taxon>Pentapetalae</taxon>
        <taxon>rosids</taxon>
        <taxon>fabids</taxon>
        <taxon>Fabales</taxon>
        <taxon>Fabaceae</taxon>
        <taxon>Papilionoideae</taxon>
        <taxon>50 kb inversion clade</taxon>
        <taxon>NPAAA clade</taxon>
        <taxon>indigoferoid/millettioid clade</taxon>
        <taxon>Phaseoleae</taxon>
        <taxon>Mucuna</taxon>
    </lineage>
</organism>
<feature type="compositionally biased region" description="Polar residues" evidence="1">
    <location>
        <begin position="54"/>
        <end position="65"/>
    </location>
</feature>
<sequence length="94" mass="10661">MKKKESKSETKRKKEKGKGTMKEESKSQKERGKKKIIQVSQPMGVKKGPLGQEGTLSSRMSSQKITLPPLRGIEHHIDLTLEATLPNREHIRQT</sequence>
<gene>
    <name evidence="2" type="ORF">CR513_29862</name>
</gene>
<reference evidence="2" key="1">
    <citation type="submission" date="2018-05" db="EMBL/GenBank/DDBJ databases">
        <title>Draft genome of Mucuna pruriens seed.</title>
        <authorList>
            <person name="Nnadi N.E."/>
            <person name="Vos R."/>
            <person name="Hasami M.H."/>
            <person name="Devisetty U.K."/>
            <person name="Aguiy J.C."/>
        </authorList>
    </citation>
    <scope>NUCLEOTIDE SEQUENCE [LARGE SCALE GENOMIC DNA]</scope>
    <source>
        <strain evidence="2">JCA_2017</strain>
    </source>
</reference>
<evidence type="ECO:0000313" key="3">
    <source>
        <dbReference type="Proteomes" id="UP000257109"/>
    </source>
</evidence>
<feature type="region of interest" description="Disordered" evidence="1">
    <location>
        <begin position="1"/>
        <end position="69"/>
    </location>
</feature>
<dbReference type="Proteomes" id="UP000257109">
    <property type="component" value="Unassembled WGS sequence"/>
</dbReference>
<comment type="caution">
    <text evidence="2">The sequence shown here is derived from an EMBL/GenBank/DDBJ whole genome shotgun (WGS) entry which is preliminary data.</text>
</comment>
<evidence type="ECO:0000256" key="1">
    <source>
        <dbReference type="SAM" id="MobiDB-lite"/>
    </source>
</evidence>
<feature type="compositionally biased region" description="Basic and acidic residues" evidence="1">
    <location>
        <begin position="17"/>
        <end position="30"/>
    </location>
</feature>
<dbReference type="AlphaFoldDB" id="A0A371GDG1"/>